<dbReference type="PROSITE" id="PS51257">
    <property type="entry name" value="PROKAR_LIPOPROTEIN"/>
    <property type="match status" value="1"/>
</dbReference>
<dbReference type="PROSITE" id="PS50110">
    <property type="entry name" value="RESPONSE_REGULATORY"/>
    <property type="match status" value="1"/>
</dbReference>
<dbReference type="Gene3D" id="1.25.40.10">
    <property type="entry name" value="Tetratricopeptide repeat domain"/>
    <property type="match status" value="1"/>
</dbReference>
<keyword evidence="5" id="KW-0418">Kinase</keyword>
<dbReference type="RefSeq" id="WP_334469985.1">
    <property type="nucleotide sequence ID" value="NZ_BAABCB010000020.1"/>
</dbReference>
<organism evidence="12 13">
    <name type="scientific">Winogradskyella damuponensis</name>
    <dbReference type="NCBI Taxonomy" id="943939"/>
    <lineage>
        <taxon>Bacteria</taxon>
        <taxon>Pseudomonadati</taxon>
        <taxon>Bacteroidota</taxon>
        <taxon>Flavobacteriia</taxon>
        <taxon>Flavobacteriales</taxon>
        <taxon>Flavobacteriaceae</taxon>
        <taxon>Winogradskyella</taxon>
    </lineage>
</organism>
<dbReference type="PANTHER" id="PTHR43047:SF64">
    <property type="entry name" value="HISTIDINE KINASE CONTAINING CHEY-HOMOLOGOUS RECEIVER DOMAIN AND PAS DOMAIN-RELATED"/>
    <property type="match status" value="1"/>
</dbReference>
<evidence type="ECO:0000259" key="11">
    <source>
        <dbReference type="PROSITE" id="PS50110"/>
    </source>
</evidence>
<dbReference type="SMART" id="SM00388">
    <property type="entry name" value="HisKA"/>
    <property type="match status" value="1"/>
</dbReference>
<dbReference type="Pfam" id="PF00072">
    <property type="entry name" value="Response_reg"/>
    <property type="match status" value="1"/>
</dbReference>
<sequence length="739" mass="83792">MRFLLPFILLLSLACSVHAQHTNDTNDSVIDTSESEITIHIDSIKNVMIADYYEENYSSVILNASEILKLVDQNELPLEVFNIRSYLANSYLHLNDSVKAIEYAQKNNKLSEQLKDTTAIIGAKIDLGNIYLAFGSSVESIHSFEQALPLAKKQNNKMALFILNYNIADIHFNQLNDPTGAKPYIDAAEENVGKDFKLGQTGISLLKSHYAFYNKDYDVAADLYQQTIRMAKETNYIDVLKQGYEGYINCLVKKEDYKKAYEVGKIQDSLSLARREEEIEKSAKILTAGLKSAQIQEELENEELRSKLAIEKSEAQKNLLIGSVLVSLLLLGLLFYLLKVIKNRRRLNNELKIKNQEYLEAKLESEKLAEVKTRFLSTMSHELRTPLYGIIGLSTVLNNDKSLKSHKTELQSLKFSADYLLNLVNDVLTLNKMDSNEKNELEAKAFLLKDLLNNIKESLEYITGQTNNNLTIALDSKIPKWIKGDQTKMSQILINLLGNALKFTNNGEVQLVVTLIEKVENNLKLKFEVIDNGQGISEADQKKIFEEFGQLKHQGHFQGSGLGLTIVRKLLFDMGSKIELKSVVGEGSNFYFEITVGQAQKEHANENIEDKISIDKLKNKRVLVVDDNTINLLVTKKTLESHNILVDVATNGQEGIDKIMQTQYDLVLMDVHMPVMDGIEATKRIRELQLPLTIIALTAVTQNEQDNRFKEAQFDDSIVKPYKINEFLKTLSYNLNKRT</sequence>
<evidence type="ECO:0000256" key="2">
    <source>
        <dbReference type="ARBA" id="ARBA00012438"/>
    </source>
</evidence>
<dbReference type="CDD" id="cd17546">
    <property type="entry name" value="REC_hyHK_CKI1_RcsC-like"/>
    <property type="match status" value="1"/>
</dbReference>
<keyword evidence="8" id="KW-0812">Transmembrane</keyword>
<keyword evidence="12" id="KW-0547">Nucleotide-binding</keyword>
<dbReference type="InterPro" id="IPR011990">
    <property type="entry name" value="TPR-like_helical_dom_sf"/>
</dbReference>
<evidence type="ECO:0000313" key="13">
    <source>
        <dbReference type="Proteomes" id="UP001501682"/>
    </source>
</evidence>
<feature type="transmembrane region" description="Helical" evidence="8">
    <location>
        <begin position="319"/>
        <end position="338"/>
    </location>
</feature>
<dbReference type="PANTHER" id="PTHR43047">
    <property type="entry name" value="TWO-COMPONENT HISTIDINE PROTEIN KINASE"/>
    <property type="match status" value="1"/>
</dbReference>
<evidence type="ECO:0000256" key="6">
    <source>
        <dbReference type="PROSITE-ProRule" id="PRU00169"/>
    </source>
</evidence>
<keyword evidence="8" id="KW-0472">Membrane</keyword>
<dbReference type="InterPro" id="IPR011006">
    <property type="entry name" value="CheY-like_superfamily"/>
</dbReference>
<evidence type="ECO:0000259" key="10">
    <source>
        <dbReference type="PROSITE" id="PS50109"/>
    </source>
</evidence>
<gene>
    <name evidence="12" type="ORF">GCM10022292_25060</name>
</gene>
<dbReference type="InterPro" id="IPR003594">
    <property type="entry name" value="HATPase_dom"/>
</dbReference>
<comment type="catalytic activity">
    <reaction evidence="1">
        <text>ATP + protein L-histidine = ADP + protein N-phospho-L-histidine.</text>
        <dbReference type="EC" id="2.7.13.3"/>
    </reaction>
</comment>
<dbReference type="InterPro" id="IPR004358">
    <property type="entry name" value="Sig_transdc_His_kin-like_C"/>
</dbReference>
<reference evidence="13" key="1">
    <citation type="journal article" date="2019" name="Int. J. Syst. Evol. Microbiol.">
        <title>The Global Catalogue of Microorganisms (GCM) 10K type strain sequencing project: providing services to taxonomists for standard genome sequencing and annotation.</title>
        <authorList>
            <consortium name="The Broad Institute Genomics Platform"/>
            <consortium name="The Broad Institute Genome Sequencing Center for Infectious Disease"/>
            <person name="Wu L."/>
            <person name="Ma J."/>
        </authorList>
    </citation>
    <scope>NUCLEOTIDE SEQUENCE [LARGE SCALE GENOMIC DNA]</scope>
    <source>
        <strain evidence="13">JCM 17633</strain>
    </source>
</reference>
<evidence type="ECO:0000313" key="12">
    <source>
        <dbReference type="EMBL" id="GAA4244834.1"/>
    </source>
</evidence>
<evidence type="ECO:0000256" key="3">
    <source>
        <dbReference type="ARBA" id="ARBA00022553"/>
    </source>
</evidence>
<dbReference type="SUPFAM" id="SSF55874">
    <property type="entry name" value="ATPase domain of HSP90 chaperone/DNA topoisomerase II/histidine kinase"/>
    <property type="match status" value="1"/>
</dbReference>
<dbReference type="Proteomes" id="UP001501682">
    <property type="component" value="Unassembled WGS sequence"/>
</dbReference>
<dbReference type="Gene3D" id="1.10.287.130">
    <property type="match status" value="1"/>
</dbReference>
<evidence type="ECO:0000256" key="4">
    <source>
        <dbReference type="ARBA" id="ARBA00022679"/>
    </source>
</evidence>
<dbReference type="PRINTS" id="PR00344">
    <property type="entry name" value="BCTRLSENSOR"/>
</dbReference>
<feature type="domain" description="Histidine kinase" evidence="10">
    <location>
        <begin position="378"/>
        <end position="598"/>
    </location>
</feature>
<dbReference type="EC" id="2.7.13.3" evidence="2"/>
<evidence type="ECO:0000256" key="7">
    <source>
        <dbReference type="SAM" id="Coils"/>
    </source>
</evidence>
<dbReference type="CDD" id="cd00082">
    <property type="entry name" value="HisKA"/>
    <property type="match status" value="1"/>
</dbReference>
<dbReference type="InterPro" id="IPR036097">
    <property type="entry name" value="HisK_dim/P_sf"/>
</dbReference>
<evidence type="ECO:0000256" key="8">
    <source>
        <dbReference type="SAM" id="Phobius"/>
    </source>
</evidence>
<feature type="modified residue" description="4-aspartylphosphate" evidence="6">
    <location>
        <position position="670"/>
    </location>
</feature>
<feature type="signal peptide" evidence="9">
    <location>
        <begin position="1"/>
        <end position="19"/>
    </location>
</feature>
<name>A0ABP8CY45_9FLAO</name>
<keyword evidence="3 6" id="KW-0597">Phosphoprotein</keyword>
<dbReference type="Gene3D" id="3.30.565.10">
    <property type="entry name" value="Histidine kinase-like ATPase, C-terminal domain"/>
    <property type="match status" value="1"/>
</dbReference>
<keyword evidence="9" id="KW-0732">Signal</keyword>
<dbReference type="InterPro" id="IPR005467">
    <property type="entry name" value="His_kinase_dom"/>
</dbReference>
<feature type="coiled-coil region" evidence="7">
    <location>
        <begin position="292"/>
        <end position="364"/>
    </location>
</feature>
<dbReference type="GO" id="GO:0005524">
    <property type="term" value="F:ATP binding"/>
    <property type="evidence" value="ECO:0007669"/>
    <property type="project" value="UniProtKB-KW"/>
</dbReference>
<dbReference type="SUPFAM" id="SSF48452">
    <property type="entry name" value="TPR-like"/>
    <property type="match status" value="1"/>
</dbReference>
<dbReference type="InterPro" id="IPR003661">
    <property type="entry name" value="HisK_dim/P_dom"/>
</dbReference>
<dbReference type="InterPro" id="IPR036890">
    <property type="entry name" value="HATPase_C_sf"/>
</dbReference>
<accession>A0ABP8CY45</accession>
<dbReference type="Pfam" id="PF00512">
    <property type="entry name" value="HisKA"/>
    <property type="match status" value="1"/>
</dbReference>
<dbReference type="SUPFAM" id="SSF47384">
    <property type="entry name" value="Homodimeric domain of signal transducing histidine kinase"/>
    <property type="match status" value="1"/>
</dbReference>
<keyword evidence="7" id="KW-0175">Coiled coil</keyword>
<dbReference type="SUPFAM" id="SSF52172">
    <property type="entry name" value="CheY-like"/>
    <property type="match status" value="1"/>
</dbReference>
<dbReference type="SMART" id="SM00387">
    <property type="entry name" value="HATPase_c"/>
    <property type="match status" value="1"/>
</dbReference>
<feature type="chain" id="PRO_5046103708" description="histidine kinase" evidence="9">
    <location>
        <begin position="20"/>
        <end position="739"/>
    </location>
</feature>
<evidence type="ECO:0000256" key="5">
    <source>
        <dbReference type="ARBA" id="ARBA00022777"/>
    </source>
</evidence>
<protein>
    <recommendedName>
        <fullName evidence="2">histidine kinase</fullName>
        <ecNumber evidence="2">2.7.13.3</ecNumber>
    </recommendedName>
</protein>
<dbReference type="CDD" id="cd16922">
    <property type="entry name" value="HATPase_EvgS-ArcB-TorS-like"/>
    <property type="match status" value="1"/>
</dbReference>
<dbReference type="Gene3D" id="3.40.50.2300">
    <property type="match status" value="1"/>
</dbReference>
<feature type="domain" description="Response regulatory" evidence="11">
    <location>
        <begin position="621"/>
        <end position="735"/>
    </location>
</feature>
<keyword evidence="12" id="KW-0067">ATP-binding</keyword>
<evidence type="ECO:0000256" key="1">
    <source>
        <dbReference type="ARBA" id="ARBA00000085"/>
    </source>
</evidence>
<dbReference type="Pfam" id="PF02518">
    <property type="entry name" value="HATPase_c"/>
    <property type="match status" value="1"/>
</dbReference>
<keyword evidence="13" id="KW-1185">Reference proteome</keyword>
<evidence type="ECO:0000256" key="9">
    <source>
        <dbReference type="SAM" id="SignalP"/>
    </source>
</evidence>
<dbReference type="SMART" id="SM00448">
    <property type="entry name" value="REC"/>
    <property type="match status" value="1"/>
</dbReference>
<keyword evidence="8" id="KW-1133">Transmembrane helix</keyword>
<dbReference type="PROSITE" id="PS50109">
    <property type="entry name" value="HIS_KIN"/>
    <property type="match status" value="1"/>
</dbReference>
<dbReference type="InterPro" id="IPR001789">
    <property type="entry name" value="Sig_transdc_resp-reg_receiver"/>
</dbReference>
<dbReference type="EMBL" id="BAABCB010000020">
    <property type="protein sequence ID" value="GAA4244834.1"/>
    <property type="molecule type" value="Genomic_DNA"/>
</dbReference>
<proteinExistence type="predicted"/>
<comment type="caution">
    <text evidence="12">The sequence shown here is derived from an EMBL/GenBank/DDBJ whole genome shotgun (WGS) entry which is preliminary data.</text>
</comment>
<keyword evidence="4" id="KW-0808">Transferase</keyword>